<accession>A0A919LCM2</accession>
<gene>
    <name evidence="2" type="ORF">Sxan_27650</name>
</gene>
<evidence type="ECO:0000313" key="3">
    <source>
        <dbReference type="Proteomes" id="UP000600026"/>
    </source>
</evidence>
<sequence length="275" mass="28493">MPKNEEIPAGQDGSDDQRWNVAFDEDFVRAATVREPVLPQRKRVWPRNLVLGLLAVSAALLVLEFTGPSSSGGGTAVPAPETPSATPAATPTARAEPPSDAGSGSGGMVPLAEAFPAAVQDGSGGTYTKVGATVLKSCTEPGTIGPVLAAAIAASEGCVGEQIALYKDAQDNQFNLAVFTMKEPTDTVKLVGRLARAIDDFQVAAQAPPPGSGLRTLPADSGMVQSFTGQDRAMVVGMGQWSDGRVGDFQQLVDGRLMPLLDKVSENVARYEGAN</sequence>
<organism evidence="2 3">
    <name type="scientific">Streptomyces xanthophaeus</name>
    <dbReference type="NCBI Taxonomy" id="67385"/>
    <lineage>
        <taxon>Bacteria</taxon>
        <taxon>Bacillati</taxon>
        <taxon>Actinomycetota</taxon>
        <taxon>Actinomycetes</taxon>
        <taxon>Kitasatosporales</taxon>
        <taxon>Streptomycetaceae</taxon>
        <taxon>Streptomyces</taxon>
    </lineage>
</organism>
<reference evidence="2" key="1">
    <citation type="submission" date="2020-09" db="EMBL/GenBank/DDBJ databases">
        <title>Whole genome shotgun sequence of Streptomyces xanthophaeus NBRC 12829.</title>
        <authorList>
            <person name="Komaki H."/>
            <person name="Tamura T."/>
        </authorList>
    </citation>
    <scope>NUCLEOTIDE SEQUENCE</scope>
    <source>
        <strain evidence="2">NBRC 12829</strain>
    </source>
</reference>
<keyword evidence="3" id="KW-1185">Reference proteome</keyword>
<comment type="caution">
    <text evidence="2">The sequence shown here is derived from an EMBL/GenBank/DDBJ whole genome shotgun (WGS) entry which is preliminary data.</text>
</comment>
<name>A0A919LCM2_9ACTN</name>
<feature type="region of interest" description="Disordered" evidence="1">
    <location>
        <begin position="69"/>
        <end position="107"/>
    </location>
</feature>
<dbReference type="RefSeq" id="WP_031140506.1">
    <property type="nucleotide sequence ID" value="NZ_BNEE01000006.1"/>
</dbReference>
<dbReference type="Proteomes" id="UP000600026">
    <property type="component" value="Unassembled WGS sequence"/>
</dbReference>
<dbReference type="OrthoDB" id="3873295at2"/>
<proteinExistence type="predicted"/>
<feature type="compositionally biased region" description="Low complexity" evidence="1">
    <location>
        <begin position="76"/>
        <end position="99"/>
    </location>
</feature>
<protein>
    <submittedName>
        <fullName evidence="2">Uncharacterized protein</fullName>
    </submittedName>
</protein>
<evidence type="ECO:0000256" key="1">
    <source>
        <dbReference type="SAM" id="MobiDB-lite"/>
    </source>
</evidence>
<evidence type="ECO:0000313" key="2">
    <source>
        <dbReference type="EMBL" id="GHI85401.1"/>
    </source>
</evidence>
<dbReference type="EMBL" id="BNEE01000006">
    <property type="protein sequence ID" value="GHI85401.1"/>
    <property type="molecule type" value="Genomic_DNA"/>
</dbReference>
<dbReference type="AlphaFoldDB" id="A0A919LCM2"/>